<keyword evidence="1" id="KW-0732">Signal</keyword>
<evidence type="ECO:0000256" key="1">
    <source>
        <dbReference type="SAM" id="SignalP"/>
    </source>
</evidence>
<comment type="caution">
    <text evidence="2">The sequence shown here is derived from an EMBL/GenBank/DDBJ whole genome shotgun (WGS) entry which is preliminary data.</text>
</comment>
<proteinExistence type="predicted"/>
<gene>
    <name evidence="2" type="ORF">ACFOLG_16490</name>
</gene>
<dbReference type="RefSeq" id="WP_386093914.1">
    <property type="nucleotide sequence ID" value="NZ_JBHRXN010000036.1"/>
</dbReference>
<name>A0ABV7RM96_9NEIS</name>
<dbReference type="Proteomes" id="UP001595741">
    <property type="component" value="Unassembled WGS sequence"/>
</dbReference>
<dbReference type="Gene3D" id="3.40.190.10">
    <property type="entry name" value="Periplasmic binding protein-like II"/>
    <property type="match status" value="2"/>
</dbReference>
<reference evidence="3" key="1">
    <citation type="journal article" date="2019" name="Int. J. Syst. Evol. Microbiol.">
        <title>The Global Catalogue of Microorganisms (GCM) 10K type strain sequencing project: providing services to taxonomists for standard genome sequencing and annotation.</title>
        <authorList>
            <consortium name="The Broad Institute Genomics Platform"/>
            <consortium name="The Broad Institute Genome Sequencing Center for Infectious Disease"/>
            <person name="Wu L."/>
            <person name="Ma J."/>
        </authorList>
    </citation>
    <scope>NUCLEOTIDE SEQUENCE [LARGE SCALE GENOMIC DNA]</scope>
    <source>
        <strain evidence="3">KCTC 42742</strain>
    </source>
</reference>
<feature type="signal peptide" evidence="1">
    <location>
        <begin position="1"/>
        <end position="26"/>
    </location>
</feature>
<organism evidence="2 3">
    <name type="scientific">Vogesella facilis</name>
    <dbReference type="NCBI Taxonomy" id="1655232"/>
    <lineage>
        <taxon>Bacteria</taxon>
        <taxon>Pseudomonadati</taxon>
        <taxon>Pseudomonadota</taxon>
        <taxon>Betaproteobacteria</taxon>
        <taxon>Neisseriales</taxon>
        <taxon>Chromobacteriaceae</taxon>
        <taxon>Vogesella</taxon>
    </lineage>
</organism>
<evidence type="ECO:0000313" key="3">
    <source>
        <dbReference type="Proteomes" id="UP001595741"/>
    </source>
</evidence>
<dbReference type="SUPFAM" id="SSF53850">
    <property type="entry name" value="Periplasmic binding protein-like II"/>
    <property type="match status" value="1"/>
</dbReference>
<keyword evidence="3" id="KW-1185">Reference proteome</keyword>
<protein>
    <submittedName>
        <fullName evidence="2">Substrate-binding periplasmic protein</fullName>
    </submittedName>
</protein>
<dbReference type="EMBL" id="JBHRXN010000036">
    <property type="protein sequence ID" value="MFC3533770.1"/>
    <property type="molecule type" value="Genomic_DNA"/>
</dbReference>
<sequence>MLTLPRGARLLAAGLLAAAGSSLAGAAGEFSVGVEDYPNFLPYSSYQNEQYRGLGRDILDAFAREHGYTFHYRVYPLKRRDMLFVAGKLDFSFPDNPNWVAELKQHVAIRYVPMLPFTDGVLVNPERLGKGLAQLKVLGVPLGFTPYPYQQLLNSGALRQEEVSQYDTLYQKLISRRVDGAYMNTRIARYYWSRIRKTDTAPVRYDPALPHASGFWYLSTIKHATVAEEFRRFLASHRRQIDALKARYGFHAGGDD</sequence>
<evidence type="ECO:0000313" key="2">
    <source>
        <dbReference type="EMBL" id="MFC3533770.1"/>
    </source>
</evidence>
<accession>A0ABV7RM96</accession>
<feature type="chain" id="PRO_5045141017" evidence="1">
    <location>
        <begin position="27"/>
        <end position="256"/>
    </location>
</feature>